<evidence type="ECO:0000259" key="14">
    <source>
        <dbReference type="PROSITE" id="PS51217"/>
    </source>
</evidence>
<dbReference type="PROSITE" id="PS51217">
    <property type="entry name" value="UVRD_HELICASE_CTER"/>
    <property type="match status" value="1"/>
</dbReference>
<feature type="binding site" evidence="12">
    <location>
        <begin position="26"/>
        <end position="33"/>
    </location>
    <ligand>
        <name>ATP</name>
        <dbReference type="ChEBI" id="CHEBI:30616"/>
    </ligand>
</feature>
<keyword evidence="5 12" id="KW-0067">ATP-binding</keyword>
<evidence type="ECO:0000256" key="3">
    <source>
        <dbReference type="ARBA" id="ARBA00022801"/>
    </source>
</evidence>
<reference evidence="15" key="1">
    <citation type="submission" date="2020-10" db="EMBL/GenBank/DDBJ databases">
        <authorList>
            <person name="Gilroy R."/>
        </authorList>
    </citation>
    <scope>NUCLEOTIDE SEQUENCE</scope>
    <source>
        <strain evidence="15">7293</strain>
    </source>
</reference>
<dbReference type="GO" id="GO:0005829">
    <property type="term" value="C:cytosol"/>
    <property type="evidence" value="ECO:0007669"/>
    <property type="project" value="TreeGrafter"/>
</dbReference>
<dbReference type="Gene3D" id="3.40.50.300">
    <property type="entry name" value="P-loop containing nucleotide triphosphate hydrolases"/>
    <property type="match status" value="2"/>
</dbReference>
<comment type="caution">
    <text evidence="15">The sequence shown here is derived from an EMBL/GenBank/DDBJ whole genome shotgun (WGS) entry which is preliminary data.</text>
</comment>
<comment type="catalytic activity">
    <reaction evidence="8">
        <text>Couples ATP hydrolysis with the unwinding of duplex DNA by translocating in the 3'-5' direction.</text>
        <dbReference type="EC" id="5.6.2.4"/>
    </reaction>
</comment>
<protein>
    <recommendedName>
        <fullName evidence="9">DNA 3'-5' helicase</fullName>
        <ecNumber evidence="9">5.6.2.4</ecNumber>
    </recommendedName>
    <alternativeName>
        <fullName evidence="10">DNA 3'-5' helicase II</fullName>
    </alternativeName>
</protein>
<dbReference type="GO" id="GO:0000725">
    <property type="term" value="P:recombinational repair"/>
    <property type="evidence" value="ECO:0007669"/>
    <property type="project" value="TreeGrafter"/>
</dbReference>
<dbReference type="PANTHER" id="PTHR11070">
    <property type="entry name" value="UVRD / RECB / PCRA DNA HELICASE FAMILY MEMBER"/>
    <property type="match status" value="1"/>
</dbReference>
<dbReference type="AlphaFoldDB" id="A0A9D9DZQ6"/>
<dbReference type="GO" id="GO:0005524">
    <property type="term" value="F:ATP binding"/>
    <property type="evidence" value="ECO:0007669"/>
    <property type="project" value="UniProtKB-UniRule"/>
</dbReference>
<dbReference type="Proteomes" id="UP000823615">
    <property type="component" value="Unassembled WGS sequence"/>
</dbReference>
<dbReference type="InterPro" id="IPR000212">
    <property type="entry name" value="DNA_helicase_UvrD/REP"/>
</dbReference>
<keyword evidence="3 12" id="KW-0378">Hydrolase</keyword>
<evidence type="ECO:0000256" key="2">
    <source>
        <dbReference type="ARBA" id="ARBA00022741"/>
    </source>
</evidence>
<dbReference type="Gene3D" id="1.10.486.10">
    <property type="entry name" value="PCRA, domain 4"/>
    <property type="match status" value="1"/>
</dbReference>
<evidence type="ECO:0000256" key="10">
    <source>
        <dbReference type="ARBA" id="ARBA00034923"/>
    </source>
</evidence>
<keyword evidence="7" id="KW-0413">Isomerase</keyword>
<dbReference type="CDD" id="cd17932">
    <property type="entry name" value="DEXQc_UvrD"/>
    <property type="match status" value="1"/>
</dbReference>
<name>A0A9D9DZQ6_9SPIO</name>
<dbReference type="GO" id="GO:0003677">
    <property type="term" value="F:DNA binding"/>
    <property type="evidence" value="ECO:0007669"/>
    <property type="project" value="UniProtKB-KW"/>
</dbReference>
<keyword evidence="2 12" id="KW-0547">Nucleotide-binding</keyword>
<dbReference type="CDD" id="cd18807">
    <property type="entry name" value="SF1_C_UvrD"/>
    <property type="match status" value="1"/>
</dbReference>
<organism evidence="15 16">
    <name type="scientific">Candidatus Ornithospirochaeta stercoripullorum</name>
    <dbReference type="NCBI Taxonomy" id="2840899"/>
    <lineage>
        <taxon>Bacteria</taxon>
        <taxon>Pseudomonadati</taxon>
        <taxon>Spirochaetota</taxon>
        <taxon>Spirochaetia</taxon>
        <taxon>Spirochaetales</taxon>
        <taxon>Spirochaetaceae</taxon>
        <taxon>Spirochaetaceae incertae sedis</taxon>
        <taxon>Candidatus Ornithospirochaeta</taxon>
    </lineage>
</organism>
<evidence type="ECO:0000259" key="13">
    <source>
        <dbReference type="PROSITE" id="PS51198"/>
    </source>
</evidence>
<dbReference type="Gene3D" id="1.10.10.160">
    <property type="match status" value="1"/>
</dbReference>
<dbReference type="Pfam" id="PF00580">
    <property type="entry name" value="UvrD-helicase"/>
    <property type="match status" value="1"/>
</dbReference>
<keyword evidence="4 12" id="KW-0347">Helicase</keyword>
<dbReference type="InterPro" id="IPR027417">
    <property type="entry name" value="P-loop_NTPase"/>
</dbReference>
<sequence>MTDLSLLNAEQREAVLDFEHNLLILACAGSGKTRTITSKIAYAIEQGIYAPYQILAVTFTNRAAQEMRGRVESMLPDVDLSGLEMRTFHSFGAWILRRWSDRACLAHDFCIYDDSDSLSLLGTVSAIDKKSLRSVVKAISTAKDKGLTPSSPGISHILPDYDFSTLFRKYEDALTASGNVDFADLIAKPTELLRNDSEVKSYINNRFRLVLVDEYQDSNKMQFEFLNQLVGEHTQLVVVGDDDQSIYSFRGAEIENILTFTSSFKNVREIKLEKNYRSTAEILNAASALISNNKERHKKELISADNLQGAKPSVMACSSGKAEAERIGVLIQNLGDYDNTAVLYRTNAQSQAFEQAFTDLRIPFKVIGALRFYEREEVKDALSLLRLMMNHRDTVSFRRMINKPARGLGEAKVEKILSFDSDLMKALDEYSSSTSGQQSINSRIFLEAWKNAEKGLDEDENLGDIMNRALSDFQIFDYYNKESDRTIRRTRNENLGQLVSVLSEAGCGREALSSFLEKLTLDSTTLGDHDPRDENGVTLMTMHNTKGLEFDRVFVVGMEDEIIPGRLAESEKDLEEERRILYVAMTRARESLYLSFAISRTMWGRNEYHMPSRFLSEIPQPLLAGEKYSLTERRAQSALSFAGSPIVRSQRSQSFENKPAWASGINVLKNTKKNAERTPVNRSGTFNVGDRVRSANYGEGTITDIEIRDNGNRVLSVQFKGKSTKFIEAFAALEKI</sequence>
<evidence type="ECO:0000256" key="5">
    <source>
        <dbReference type="ARBA" id="ARBA00022840"/>
    </source>
</evidence>
<dbReference type="InterPro" id="IPR014016">
    <property type="entry name" value="UvrD-like_ATP-bd"/>
</dbReference>
<dbReference type="SUPFAM" id="SSF52540">
    <property type="entry name" value="P-loop containing nucleoside triphosphate hydrolases"/>
    <property type="match status" value="1"/>
</dbReference>
<dbReference type="GO" id="GO:0033202">
    <property type="term" value="C:DNA helicase complex"/>
    <property type="evidence" value="ECO:0007669"/>
    <property type="project" value="TreeGrafter"/>
</dbReference>
<evidence type="ECO:0000256" key="12">
    <source>
        <dbReference type="PROSITE-ProRule" id="PRU00560"/>
    </source>
</evidence>
<dbReference type="Pfam" id="PF13361">
    <property type="entry name" value="UvrD_C"/>
    <property type="match status" value="1"/>
</dbReference>
<feature type="domain" description="UvrD-like helicase C-terminal" evidence="14">
    <location>
        <begin position="280"/>
        <end position="547"/>
    </location>
</feature>
<evidence type="ECO:0000256" key="1">
    <source>
        <dbReference type="ARBA" id="ARBA00009922"/>
    </source>
</evidence>
<reference evidence="15" key="2">
    <citation type="journal article" date="2021" name="PeerJ">
        <title>Extensive microbial diversity within the chicken gut microbiome revealed by metagenomics and culture.</title>
        <authorList>
            <person name="Gilroy R."/>
            <person name="Ravi A."/>
            <person name="Getino M."/>
            <person name="Pursley I."/>
            <person name="Horton D.L."/>
            <person name="Alikhan N.F."/>
            <person name="Baker D."/>
            <person name="Gharbi K."/>
            <person name="Hall N."/>
            <person name="Watson M."/>
            <person name="Adriaenssens E.M."/>
            <person name="Foster-Nyarko E."/>
            <person name="Jarju S."/>
            <person name="Secka A."/>
            <person name="Antonio M."/>
            <person name="Oren A."/>
            <person name="Chaudhuri R.R."/>
            <person name="La Ragione R."/>
            <person name="Hildebrand F."/>
            <person name="Pallen M.J."/>
        </authorList>
    </citation>
    <scope>NUCLEOTIDE SEQUENCE</scope>
    <source>
        <strain evidence="15">7293</strain>
    </source>
</reference>
<evidence type="ECO:0000256" key="4">
    <source>
        <dbReference type="ARBA" id="ARBA00022806"/>
    </source>
</evidence>
<feature type="domain" description="UvrD-like helicase ATP-binding" evidence="13">
    <location>
        <begin position="5"/>
        <end position="279"/>
    </location>
</feature>
<evidence type="ECO:0000256" key="8">
    <source>
        <dbReference type="ARBA" id="ARBA00034617"/>
    </source>
</evidence>
<dbReference type="GO" id="GO:0016787">
    <property type="term" value="F:hydrolase activity"/>
    <property type="evidence" value="ECO:0007669"/>
    <property type="project" value="UniProtKB-UniRule"/>
</dbReference>
<evidence type="ECO:0000313" key="15">
    <source>
        <dbReference type="EMBL" id="MBO8436032.1"/>
    </source>
</evidence>
<dbReference type="PANTHER" id="PTHR11070:SF2">
    <property type="entry name" value="ATP-DEPENDENT DNA HELICASE SRS2"/>
    <property type="match status" value="1"/>
</dbReference>
<evidence type="ECO:0000256" key="7">
    <source>
        <dbReference type="ARBA" id="ARBA00023235"/>
    </source>
</evidence>
<dbReference type="InterPro" id="IPR013986">
    <property type="entry name" value="DExx_box_DNA_helicase_dom_sf"/>
</dbReference>
<evidence type="ECO:0000256" key="11">
    <source>
        <dbReference type="ARBA" id="ARBA00048988"/>
    </source>
</evidence>
<dbReference type="PROSITE" id="PS51198">
    <property type="entry name" value="UVRD_HELICASE_ATP_BIND"/>
    <property type="match status" value="1"/>
</dbReference>
<evidence type="ECO:0000256" key="6">
    <source>
        <dbReference type="ARBA" id="ARBA00023125"/>
    </source>
</evidence>
<keyword evidence="6" id="KW-0238">DNA-binding</keyword>
<comment type="similarity">
    <text evidence="1">Belongs to the helicase family. UvrD subfamily.</text>
</comment>
<gene>
    <name evidence="15" type="ORF">IAA97_03535</name>
</gene>
<dbReference type="InterPro" id="IPR014017">
    <property type="entry name" value="DNA_helicase_UvrD-like_C"/>
</dbReference>
<accession>A0A9D9DZQ6</accession>
<dbReference type="GO" id="GO:0043138">
    <property type="term" value="F:3'-5' DNA helicase activity"/>
    <property type="evidence" value="ECO:0007669"/>
    <property type="project" value="UniProtKB-EC"/>
</dbReference>
<dbReference type="EMBL" id="JADIMT010000046">
    <property type="protein sequence ID" value="MBO8436032.1"/>
    <property type="molecule type" value="Genomic_DNA"/>
</dbReference>
<proteinExistence type="inferred from homology"/>
<evidence type="ECO:0000256" key="9">
    <source>
        <dbReference type="ARBA" id="ARBA00034808"/>
    </source>
</evidence>
<comment type="catalytic activity">
    <reaction evidence="11">
        <text>ATP + H2O = ADP + phosphate + H(+)</text>
        <dbReference type="Rhea" id="RHEA:13065"/>
        <dbReference type="ChEBI" id="CHEBI:15377"/>
        <dbReference type="ChEBI" id="CHEBI:15378"/>
        <dbReference type="ChEBI" id="CHEBI:30616"/>
        <dbReference type="ChEBI" id="CHEBI:43474"/>
        <dbReference type="ChEBI" id="CHEBI:456216"/>
        <dbReference type="EC" id="5.6.2.4"/>
    </reaction>
</comment>
<evidence type="ECO:0000313" key="16">
    <source>
        <dbReference type="Proteomes" id="UP000823615"/>
    </source>
</evidence>
<dbReference type="EC" id="5.6.2.4" evidence="9"/>